<dbReference type="AlphaFoldDB" id="A0A0C4WU75"/>
<keyword evidence="4" id="KW-1185">Reference proteome</keyword>
<dbReference type="PANTHER" id="PTHR43540:SF1">
    <property type="entry name" value="ISOCHORISMATASE HYDROLASE"/>
    <property type="match status" value="1"/>
</dbReference>
<reference evidence="3 4" key="1">
    <citation type="journal article" date="2015" name="PLoS ONE">
        <title>Azotobacter Genomes: The Genome of Azotobacter chroococcum NCIMB 8003 (ATCC 4412).</title>
        <authorList>
            <person name="Robson R.L."/>
            <person name="Jones R."/>
            <person name="Robson R.M."/>
            <person name="Schwartz A."/>
            <person name="Richardson T.H."/>
        </authorList>
    </citation>
    <scope>NUCLEOTIDE SEQUENCE [LARGE SCALE GENOMIC DNA]</scope>
    <source>
        <strain evidence="3 4">NCIMB 8003</strain>
    </source>
</reference>
<sequence>MSSMNASRKALIVVDIQNDYFPGGRWTLSHVEEAAGKAALMIDAFRESGNLVVHIRHEFPSDDAPFFRPGSEGAQIHPRVLNRLGEHVVLKHHINSFRETDLKEVLDRHDIDEVVVVGNMSHMCVDGITRAAVDFGYRTTVLHDACATLDLEFNGVKVPAAQVHAAFMAALAFGYASVVSTADYLKACGTSHPLI</sequence>
<evidence type="ECO:0000259" key="2">
    <source>
        <dbReference type="Pfam" id="PF00857"/>
    </source>
</evidence>
<dbReference type="InterPro" id="IPR050272">
    <property type="entry name" value="Isochorismatase-like_hydrls"/>
</dbReference>
<dbReference type="Proteomes" id="UP000068210">
    <property type="component" value="Chromosome"/>
</dbReference>
<protein>
    <submittedName>
        <fullName evidence="3">Isochorismatase hydrolase</fullName>
    </submittedName>
</protein>
<dbReference type="STRING" id="1328314.Achr_39690"/>
<dbReference type="EMBL" id="CP010415">
    <property type="protein sequence ID" value="AJE23355.1"/>
    <property type="molecule type" value="Genomic_DNA"/>
</dbReference>
<organism evidence="3 4">
    <name type="scientific">Azotobacter chroococcum NCIMB 8003</name>
    <dbReference type="NCBI Taxonomy" id="1328314"/>
    <lineage>
        <taxon>Bacteria</taxon>
        <taxon>Pseudomonadati</taxon>
        <taxon>Pseudomonadota</taxon>
        <taxon>Gammaproteobacteria</taxon>
        <taxon>Pseudomonadales</taxon>
        <taxon>Pseudomonadaceae</taxon>
        <taxon>Azotobacter</taxon>
    </lineage>
</organism>
<evidence type="ECO:0000256" key="1">
    <source>
        <dbReference type="ARBA" id="ARBA00022801"/>
    </source>
</evidence>
<dbReference type="CDD" id="cd01014">
    <property type="entry name" value="nicotinamidase_related"/>
    <property type="match status" value="1"/>
</dbReference>
<dbReference type="InterPro" id="IPR000868">
    <property type="entry name" value="Isochorismatase-like_dom"/>
</dbReference>
<evidence type="ECO:0000313" key="4">
    <source>
        <dbReference type="Proteomes" id="UP000068210"/>
    </source>
</evidence>
<dbReference type="SUPFAM" id="SSF52499">
    <property type="entry name" value="Isochorismatase-like hydrolases"/>
    <property type="match status" value="1"/>
</dbReference>
<dbReference type="Pfam" id="PF00857">
    <property type="entry name" value="Isochorismatase"/>
    <property type="match status" value="1"/>
</dbReference>
<gene>
    <name evidence="3" type="ORF">Achr_39690</name>
</gene>
<dbReference type="GO" id="GO:0016787">
    <property type="term" value="F:hydrolase activity"/>
    <property type="evidence" value="ECO:0007669"/>
    <property type="project" value="UniProtKB-KW"/>
</dbReference>
<accession>A0A0C4WU75</accession>
<name>A0A0C4WU75_9GAMM</name>
<dbReference type="KEGG" id="acx:Achr_39690"/>
<keyword evidence="1 3" id="KW-0378">Hydrolase</keyword>
<feature type="domain" description="Isochorismatase-like" evidence="2">
    <location>
        <begin position="10"/>
        <end position="152"/>
    </location>
</feature>
<dbReference type="PANTHER" id="PTHR43540">
    <property type="entry name" value="PEROXYUREIDOACRYLATE/UREIDOACRYLATE AMIDOHYDROLASE-RELATED"/>
    <property type="match status" value="1"/>
</dbReference>
<dbReference type="HOGENOM" id="CLU_068979_5_1_6"/>
<dbReference type="InterPro" id="IPR036380">
    <property type="entry name" value="Isochorismatase-like_sf"/>
</dbReference>
<dbReference type="Gene3D" id="3.40.50.850">
    <property type="entry name" value="Isochorismatase-like"/>
    <property type="match status" value="1"/>
</dbReference>
<evidence type="ECO:0000313" key="3">
    <source>
        <dbReference type="EMBL" id="AJE23355.1"/>
    </source>
</evidence>
<proteinExistence type="predicted"/>
<dbReference type="RefSeq" id="WP_227028766.1">
    <property type="nucleotide sequence ID" value="NZ_CP010415.1"/>
</dbReference>